<dbReference type="Gene3D" id="4.10.320.10">
    <property type="entry name" value="E3-binding domain"/>
    <property type="match status" value="1"/>
</dbReference>
<dbReference type="EC" id="2.3.1.61" evidence="7"/>
<dbReference type="InterPro" id="IPR023213">
    <property type="entry name" value="CAT-like_dom_sf"/>
</dbReference>
<dbReference type="InterPro" id="IPR001078">
    <property type="entry name" value="2-oxoacid_DH_actylTfrase"/>
</dbReference>
<dbReference type="GO" id="GO:0045252">
    <property type="term" value="C:oxoglutarate dehydrogenase complex"/>
    <property type="evidence" value="ECO:0007669"/>
    <property type="project" value="UniProtKB-UniRule"/>
</dbReference>
<evidence type="ECO:0000259" key="8">
    <source>
        <dbReference type="PROSITE" id="PS50968"/>
    </source>
</evidence>
<dbReference type="PROSITE" id="PS00189">
    <property type="entry name" value="LIPOYL"/>
    <property type="match status" value="1"/>
</dbReference>
<keyword evidence="5" id="KW-0450">Lipoyl</keyword>
<dbReference type="GO" id="GO:0031405">
    <property type="term" value="F:lipoic acid binding"/>
    <property type="evidence" value="ECO:0007669"/>
    <property type="project" value="TreeGrafter"/>
</dbReference>
<dbReference type="InterPro" id="IPR000089">
    <property type="entry name" value="Biotin_lipoyl"/>
</dbReference>
<dbReference type="HOGENOM" id="CLU_016733_0_0_4"/>
<dbReference type="GO" id="GO:0004149">
    <property type="term" value="F:dihydrolipoyllysine-residue succinyltransferase activity"/>
    <property type="evidence" value="ECO:0007669"/>
    <property type="project" value="UniProtKB-UniRule"/>
</dbReference>
<dbReference type="Gene3D" id="3.30.559.10">
    <property type="entry name" value="Chloramphenicol acetyltransferase-like domain"/>
    <property type="match status" value="1"/>
</dbReference>
<dbReference type="PANTHER" id="PTHR43178">
    <property type="entry name" value="DIHYDROLIPOAMIDE ACETYLTRANSFERASE COMPONENT OF PYRUVATE DEHYDROGENASE COMPLEX"/>
    <property type="match status" value="1"/>
</dbReference>
<dbReference type="InterPro" id="IPR050743">
    <property type="entry name" value="2-oxoacid_DH_E2_comp"/>
</dbReference>
<feature type="domain" description="Peripheral subunit-binding (PSBD)" evidence="9">
    <location>
        <begin position="139"/>
        <end position="177"/>
    </location>
</feature>
<dbReference type="SUPFAM" id="SSF47005">
    <property type="entry name" value="Peripheral subunit-binding domain of 2-oxo acid dehydrogenase complex"/>
    <property type="match status" value="1"/>
</dbReference>
<comment type="cofactor">
    <cofactor evidence="1">
        <name>(R)-lipoate</name>
        <dbReference type="ChEBI" id="CHEBI:83088"/>
    </cofactor>
</comment>
<name>E0TIZ2_ZINIC</name>
<keyword evidence="11" id="KW-1185">Reference proteome</keyword>
<dbReference type="InterPro" id="IPR011053">
    <property type="entry name" value="Single_hybrid_motif"/>
</dbReference>
<dbReference type="KEGG" id="zin:ZICARI_164"/>
<evidence type="ECO:0000256" key="5">
    <source>
        <dbReference type="ARBA" id="ARBA00022823"/>
    </source>
</evidence>
<sequence length="416" mass="48144">MKIKIKKIKVPQLSESTSNAIILKWHKKEGDYVNKEENLVDIETDKIVLEIKTKNNGFIKKIKKNINEIVKTNETLCILEIKKINEDNKNNIKSNIKENIKENIEEEINSINNIDNISIINNKNNKNYKKNKKDKNNKILMPSAKSLIINNNKINLNKINGTGKDKRIRKIDILKFIKKNKKKILNKEINKMSKIRIEISKNLLKSKLKTVSLTTFNEVNMNKIIKIKKKYKNIFYEKYKVNLGFMSFFVKAVTNSLIKFPIINSSIKKKKIINYKYYNIGIAINTNNGLIVPILHNTNLMSIYKIEKKIDNFIYKANNNKLSLKNLKNGTFTITNGGIFGSILSTPIINYPQSSILGIHSIQKKPIVKNNKIVIRPMTYLALSYDHRLIDGKDAILFLKSVKDLLENPIKLFLEI</sequence>
<dbReference type="EMBL" id="CP002161">
    <property type="protein sequence ID" value="ADM89769.1"/>
    <property type="molecule type" value="Genomic_DNA"/>
</dbReference>
<dbReference type="SUPFAM" id="SSF51230">
    <property type="entry name" value="Single hybrid motif"/>
    <property type="match status" value="1"/>
</dbReference>
<organism evidence="10 11">
    <name type="scientific">Zinderia insecticola (strain CARI)</name>
    <dbReference type="NCBI Taxonomy" id="871271"/>
    <lineage>
        <taxon>Bacteria</taxon>
        <taxon>Pseudomonadati</taxon>
        <taxon>Pseudomonadota</taxon>
        <taxon>Betaproteobacteria</taxon>
        <taxon>Burkholderiales</taxon>
        <taxon>Oxalobacteraceae</taxon>
        <taxon>Candidatus Zinderia</taxon>
    </lineage>
</organism>
<evidence type="ECO:0000256" key="6">
    <source>
        <dbReference type="ARBA" id="ARBA00023315"/>
    </source>
</evidence>
<protein>
    <recommendedName>
        <fullName evidence="7">Dihydrolipoyllysine-residue succinyltransferase</fullName>
        <ecNumber evidence="7">2.3.1.61</ecNumber>
    </recommendedName>
</protein>
<reference evidence="10 11" key="1">
    <citation type="journal article" date="2010" name="Genome Biol. Evol.">
        <title>Functional convergence in reduced genomes of bacterial symbionts spanning 200 My of evolution.</title>
        <authorList>
            <person name="McCutcheon J.P."/>
            <person name="Moran N.A."/>
        </authorList>
    </citation>
    <scope>NUCLEOTIDE SEQUENCE [LARGE SCALE GENOMIC DNA]</scope>
    <source>
        <strain evidence="10 11">CARI</strain>
    </source>
</reference>
<dbReference type="InterPro" id="IPR006255">
    <property type="entry name" value="SucB"/>
</dbReference>
<evidence type="ECO:0000256" key="4">
    <source>
        <dbReference type="ARBA" id="ARBA00022679"/>
    </source>
</evidence>
<dbReference type="AlphaFoldDB" id="E0TIZ2"/>
<evidence type="ECO:0000256" key="7">
    <source>
        <dbReference type="NCBIfam" id="TIGR01347"/>
    </source>
</evidence>
<dbReference type="GO" id="GO:0016407">
    <property type="term" value="F:acetyltransferase activity"/>
    <property type="evidence" value="ECO:0007669"/>
    <property type="project" value="TreeGrafter"/>
</dbReference>
<evidence type="ECO:0000313" key="11">
    <source>
        <dbReference type="Proteomes" id="UP000001303"/>
    </source>
</evidence>
<dbReference type="PROSITE" id="PS50968">
    <property type="entry name" value="BIOTINYL_LIPOYL"/>
    <property type="match status" value="1"/>
</dbReference>
<comment type="similarity">
    <text evidence="2">Belongs to the 2-oxoacid dehydrogenase family.</text>
</comment>
<evidence type="ECO:0000256" key="2">
    <source>
        <dbReference type="ARBA" id="ARBA00007317"/>
    </source>
</evidence>
<evidence type="ECO:0000259" key="9">
    <source>
        <dbReference type="PROSITE" id="PS51826"/>
    </source>
</evidence>
<dbReference type="GO" id="GO:0033512">
    <property type="term" value="P:L-lysine catabolic process to acetyl-CoA via saccharopine"/>
    <property type="evidence" value="ECO:0007669"/>
    <property type="project" value="UniProtKB-UniPathway"/>
</dbReference>
<dbReference type="PANTHER" id="PTHR43178:SF5">
    <property type="entry name" value="LIPOAMIDE ACYLTRANSFERASE COMPONENT OF BRANCHED-CHAIN ALPHA-KETO ACID DEHYDROGENASE COMPLEX, MITOCHONDRIAL"/>
    <property type="match status" value="1"/>
</dbReference>
<accession>E0TIZ2</accession>
<dbReference type="STRING" id="871271.ZICARI_164"/>
<evidence type="ECO:0000256" key="1">
    <source>
        <dbReference type="ARBA" id="ARBA00001938"/>
    </source>
</evidence>
<dbReference type="InterPro" id="IPR036625">
    <property type="entry name" value="E3-bd_dom_sf"/>
</dbReference>
<evidence type="ECO:0000313" key="10">
    <source>
        <dbReference type="EMBL" id="ADM89769.1"/>
    </source>
</evidence>
<keyword evidence="4" id="KW-0808">Transferase</keyword>
<gene>
    <name evidence="10" type="primary">sucB</name>
    <name evidence="10" type="ordered locus">ZICARI_164</name>
</gene>
<dbReference type="PROSITE" id="PS51826">
    <property type="entry name" value="PSBD"/>
    <property type="match status" value="1"/>
</dbReference>
<keyword evidence="6" id="KW-0012">Acyltransferase</keyword>
<dbReference type="CDD" id="cd06849">
    <property type="entry name" value="lipoyl_domain"/>
    <property type="match status" value="1"/>
</dbReference>
<dbReference type="UniPathway" id="UPA00868">
    <property type="reaction ID" value="UER00840"/>
</dbReference>
<reference key="2">
    <citation type="submission" date="2010-08" db="EMBL/GenBank/DDBJ databases">
        <title>Functional convergence in reduced genomes of bacterial symbionts spanning 200 million years of evolution.</title>
        <authorList>
            <person name="McCutcheon J.P."/>
            <person name="Moran N.A."/>
        </authorList>
    </citation>
    <scope>NUCLEOTIDE SEQUENCE</scope>
    <source>
        <strain>CARI</strain>
    </source>
</reference>
<dbReference type="Gene3D" id="2.40.50.100">
    <property type="match status" value="1"/>
</dbReference>
<proteinExistence type="inferred from homology"/>
<dbReference type="InterPro" id="IPR003016">
    <property type="entry name" value="2-oxoA_DH_lipoyl-BS"/>
</dbReference>
<dbReference type="SUPFAM" id="SSF52777">
    <property type="entry name" value="CoA-dependent acyltransferases"/>
    <property type="match status" value="1"/>
</dbReference>
<comment type="subunit">
    <text evidence="3">Forms a 24-polypeptide structural core with octahedral symmetry.</text>
</comment>
<dbReference type="Pfam" id="PF00198">
    <property type="entry name" value="2-oxoacid_dh"/>
    <property type="match status" value="1"/>
</dbReference>
<feature type="domain" description="Lipoyl-binding" evidence="8">
    <location>
        <begin position="5"/>
        <end position="80"/>
    </location>
</feature>
<evidence type="ECO:0000256" key="3">
    <source>
        <dbReference type="ARBA" id="ARBA00011484"/>
    </source>
</evidence>
<dbReference type="NCBIfam" id="TIGR01347">
    <property type="entry name" value="sucB"/>
    <property type="match status" value="1"/>
</dbReference>
<dbReference type="Pfam" id="PF00364">
    <property type="entry name" value="Biotin_lipoyl"/>
    <property type="match status" value="1"/>
</dbReference>
<dbReference type="GO" id="GO:0006099">
    <property type="term" value="P:tricarboxylic acid cycle"/>
    <property type="evidence" value="ECO:0007669"/>
    <property type="project" value="UniProtKB-UniRule"/>
</dbReference>
<dbReference type="Proteomes" id="UP000001303">
    <property type="component" value="Chromosome"/>
</dbReference>
<dbReference type="InterPro" id="IPR004167">
    <property type="entry name" value="PSBD"/>
</dbReference>